<protein>
    <submittedName>
        <fullName evidence="6">Hypothetical membrane protein</fullName>
    </submittedName>
</protein>
<keyword evidence="2 5" id="KW-0812">Transmembrane</keyword>
<organism evidence="6 7">
    <name type="scientific">Corynebacterium pilosum</name>
    <dbReference type="NCBI Taxonomy" id="35756"/>
    <lineage>
        <taxon>Bacteria</taxon>
        <taxon>Bacillati</taxon>
        <taxon>Actinomycetota</taxon>
        <taxon>Actinomycetes</taxon>
        <taxon>Mycobacteriales</taxon>
        <taxon>Corynebacteriaceae</taxon>
        <taxon>Corynebacterium</taxon>
    </lineage>
</organism>
<evidence type="ECO:0000256" key="2">
    <source>
        <dbReference type="ARBA" id="ARBA00022692"/>
    </source>
</evidence>
<keyword evidence="7" id="KW-1185">Reference proteome</keyword>
<evidence type="ECO:0000256" key="5">
    <source>
        <dbReference type="SAM" id="Phobius"/>
    </source>
</evidence>
<evidence type="ECO:0000256" key="1">
    <source>
        <dbReference type="ARBA" id="ARBA00004141"/>
    </source>
</evidence>
<keyword evidence="3 5" id="KW-1133">Transmembrane helix</keyword>
<dbReference type="GO" id="GO:0016020">
    <property type="term" value="C:membrane"/>
    <property type="evidence" value="ECO:0007669"/>
    <property type="project" value="UniProtKB-SubCell"/>
</dbReference>
<dbReference type="Proteomes" id="UP000254467">
    <property type="component" value="Unassembled WGS sequence"/>
</dbReference>
<dbReference type="EMBL" id="UFXQ01000001">
    <property type="protein sequence ID" value="STC70318.1"/>
    <property type="molecule type" value="Genomic_DNA"/>
</dbReference>
<feature type="transmembrane region" description="Helical" evidence="5">
    <location>
        <begin position="75"/>
        <end position="93"/>
    </location>
</feature>
<keyword evidence="4 5" id="KW-0472">Membrane</keyword>
<gene>
    <name evidence="6" type="ORF">NCTC11862_02131</name>
</gene>
<dbReference type="Gene3D" id="1.50.10.150">
    <property type="entry name" value="Voltage-dependent anion channel"/>
    <property type="match status" value="1"/>
</dbReference>
<evidence type="ECO:0000313" key="6">
    <source>
        <dbReference type="EMBL" id="STC70318.1"/>
    </source>
</evidence>
<evidence type="ECO:0000256" key="3">
    <source>
        <dbReference type="ARBA" id="ARBA00022989"/>
    </source>
</evidence>
<feature type="transmembrane region" description="Helical" evidence="5">
    <location>
        <begin position="51"/>
        <end position="69"/>
    </location>
</feature>
<feature type="transmembrane region" description="Helical" evidence="5">
    <location>
        <begin position="20"/>
        <end position="39"/>
    </location>
</feature>
<name>A0A376CRR1_9CORY</name>
<feature type="transmembrane region" description="Helical" evidence="5">
    <location>
        <begin position="231"/>
        <end position="250"/>
    </location>
</feature>
<sequence>MGTSIAATLTNLHGWPVVPWIFAIIAAGICVYISVGWLVHRTPAFTHLKMGPWGMYAMGILALGSAWTSVTGMDVFQIVTWWVGTALAIWVCLLQLRGFEDEPNFTWGLALVAPMVGATGGGQLAAEHGPVYWYVGAGCFVLSVVTGIPIFARVYVDVVRGKFAPSGAAAGTAWIPLGIVGQSTAAAQVLFGGWYGTLHGIVMFSVGIVLVAYAAYRFWPAIAKWEEYGPGWWGSTFPTGTISLGAHYLALTTGAAWLEMVSVLFLCLLVIHWSSCVARWAWWLSHESPRAVGAARPRTDSAAAGARA</sequence>
<dbReference type="STRING" id="35756.GCA_001044155_00490"/>
<feature type="transmembrane region" description="Helical" evidence="5">
    <location>
        <begin position="131"/>
        <end position="156"/>
    </location>
</feature>
<reference evidence="6 7" key="1">
    <citation type="submission" date="2018-06" db="EMBL/GenBank/DDBJ databases">
        <authorList>
            <consortium name="Pathogen Informatics"/>
            <person name="Doyle S."/>
        </authorList>
    </citation>
    <scope>NUCLEOTIDE SEQUENCE [LARGE SCALE GENOMIC DNA]</scope>
    <source>
        <strain evidence="6 7">NCTC11862</strain>
    </source>
</reference>
<dbReference type="InterPro" id="IPR038665">
    <property type="entry name" value="Voltage-dep_anion_channel_sf"/>
</dbReference>
<feature type="transmembrane region" description="Helical" evidence="5">
    <location>
        <begin position="105"/>
        <end position="125"/>
    </location>
</feature>
<proteinExistence type="predicted"/>
<dbReference type="AlphaFoldDB" id="A0A376CRR1"/>
<feature type="transmembrane region" description="Helical" evidence="5">
    <location>
        <begin position="168"/>
        <end position="191"/>
    </location>
</feature>
<evidence type="ECO:0000256" key="4">
    <source>
        <dbReference type="ARBA" id="ARBA00023136"/>
    </source>
</evidence>
<accession>A0A376CRR1</accession>
<feature type="transmembrane region" description="Helical" evidence="5">
    <location>
        <begin position="197"/>
        <end position="219"/>
    </location>
</feature>
<dbReference type="InterPro" id="IPR004695">
    <property type="entry name" value="SLAC1/Mae1/Ssu1/TehA"/>
</dbReference>
<dbReference type="GO" id="GO:0055085">
    <property type="term" value="P:transmembrane transport"/>
    <property type="evidence" value="ECO:0007669"/>
    <property type="project" value="InterPro"/>
</dbReference>
<dbReference type="Pfam" id="PF03595">
    <property type="entry name" value="SLAC1"/>
    <property type="match status" value="1"/>
</dbReference>
<feature type="transmembrane region" description="Helical" evidence="5">
    <location>
        <begin position="256"/>
        <end position="282"/>
    </location>
</feature>
<comment type="subcellular location">
    <subcellularLocation>
        <location evidence="1">Membrane</location>
        <topology evidence="1">Multi-pass membrane protein</topology>
    </subcellularLocation>
</comment>
<evidence type="ECO:0000313" key="7">
    <source>
        <dbReference type="Proteomes" id="UP000254467"/>
    </source>
</evidence>